<proteinExistence type="predicted"/>
<dbReference type="InterPro" id="IPR036890">
    <property type="entry name" value="HATPase_C_sf"/>
</dbReference>
<comment type="caution">
    <text evidence="3">The sequence shown here is derived from an EMBL/GenBank/DDBJ whole genome shotgun (WGS) entry which is preliminary data.</text>
</comment>
<evidence type="ECO:0000313" key="3">
    <source>
        <dbReference type="EMBL" id="MDA2811387.1"/>
    </source>
</evidence>
<dbReference type="InterPro" id="IPR003594">
    <property type="entry name" value="HATPase_dom"/>
</dbReference>
<evidence type="ECO:0000256" key="1">
    <source>
        <dbReference type="ARBA" id="ARBA00022527"/>
    </source>
</evidence>
<sequence>MDGCCAAGVRGEIREDDMARAVLVPYAPSSVTSARQRLCTELEEGGLDAPRVNDAALVLSELLSNALRHASPLPPPFPPDSVQVAWDVETAAPGRVRLEIRVRDGGASTLPRIARPAPSALGGRGLGIVEHLARRWGTEVDGSVTTVWAVLELGEGEDGAVPAFVSSRTRVMSG</sequence>
<dbReference type="Gene3D" id="3.30.565.10">
    <property type="entry name" value="Histidine kinase-like ATPase, C-terminal domain"/>
    <property type="match status" value="1"/>
</dbReference>
<organism evidence="3 4">
    <name type="scientific">Nocardiopsis endophytica</name>
    <dbReference type="NCBI Taxonomy" id="3018445"/>
    <lineage>
        <taxon>Bacteria</taxon>
        <taxon>Bacillati</taxon>
        <taxon>Actinomycetota</taxon>
        <taxon>Actinomycetes</taxon>
        <taxon>Streptosporangiales</taxon>
        <taxon>Nocardiopsidaceae</taxon>
        <taxon>Nocardiopsis</taxon>
    </lineage>
</organism>
<dbReference type="EMBL" id="JAQFWQ010000028">
    <property type="protein sequence ID" value="MDA2811387.1"/>
    <property type="molecule type" value="Genomic_DNA"/>
</dbReference>
<dbReference type="Proteomes" id="UP001527866">
    <property type="component" value="Unassembled WGS sequence"/>
</dbReference>
<keyword evidence="1" id="KW-0723">Serine/threonine-protein kinase</keyword>
<feature type="domain" description="Histidine kinase/HSP90-like ATPase" evidence="2">
    <location>
        <begin position="26"/>
        <end position="148"/>
    </location>
</feature>
<accession>A0ABT4U349</accession>
<keyword evidence="3" id="KW-0067">ATP-binding</keyword>
<keyword evidence="3" id="KW-0547">Nucleotide-binding</keyword>
<dbReference type="PANTHER" id="PTHR35526">
    <property type="entry name" value="ANTI-SIGMA-F FACTOR RSBW-RELATED"/>
    <property type="match status" value="1"/>
</dbReference>
<dbReference type="GO" id="GO:0005524">
    <property type="term" value="F:ATP binding"/>
    <property type="evidence" value="ECO:0007669"/>
    <property type="project" value="UniProtKB-KW"/>
</dbReference>
<keyword evidence="1" id="KW-0418">Kinase</keyword>
<protein>
    <submittedName>
        <fullName evidence="3">ATP-binding protein</fullName>
    </submittedName>
</protein>
<reference evidence="3 4" key="1">
    <citation type="submission" date="2023-01" db="EMBL/GenBank/DDBJ databases">
        <title>Draft genome sequence of Nocardiopsis sp. RSe5-2 isolated from halophytes.</title>
        <authorList>
            <person name="Duangmal K."/>
            <person name="Chantavorakit T."/>
        </authorList>
    </citation>
    <scope>NUCLEOTIDE SEQUENCE [LARGE SCALE GENOMIC DNA]</scope>
    <source>
        <strain evidence="3 4">RSe5-2</strain>
    </source>
</reference>
<name>A0ABT4U349_9ACTN</name>
<dbReference type="PANTHER" id="PTHR35526:SF3">
    <property type="entry name" value="ANTI-SIGMA-F FACTOR RSBW"/>
    <property type="match status" value="1"/>
</dbReference>
<dbReference type="RefSeq" id="WP_270685842.1">
    <property type="nucleotide sequence ID" value="NZ_JAQFWQ010000028.1"/>
</dbReference>
<keyword evidence="1" id="KW-0808">Transferase</keyword>
<dbReference type="InterPro" id="IPR050267">
    <property type="entry name" value="Anti-sigma-factor_SerPK"/>
</dbReference>
<evidence type="ECO:0000259" key="2">
    <source>
        <dbReference type="Pfam" id="PF13581"/>
    </source>
</evidence>
<dbReference type="CDD" id="cd16936">
    <property type="entry name" value="HATPase_RsbW-like"/>
    <property type="match status" value="1"/>
</dbReference>
<evidence type="ECO:0000313" key="4">
    <source>
        <dbReference type="Proteomes" id="UP001527866"/>
    </source>
</evidence>
<keyword evidence="4" id="KW-1185">Reference proteome</keyword>
<gene>
    <name evidence="3" type="ORF">O4J56_12160</name>
</gene>
<dbReference type="SUPFAM" id="SSF55874">
    <property type="entry name" value="ATPase domain of HSP90 chaperone/DNA topoisomerase II/histidine kinase"/>
    <property type="match status" value="1"/>
</dbReference>
<dbReference type="Pfam" id="PF13581">
    <property type="entry name" value="HATPase_c_2"/>
    <property type="match status" value="1"/>
</dbReference>